<dbReference type="OrthoDB" id="1917939at2759"/>
<dbReference type="EMBL" id="SWLB01000001">
    <property type="protein sequence ID" value="KAF3341545.1"/>
    <property type="molecule type" value="Genomic_DNA"/>
</dbReference>
<protein>
    <submittedName>
        <fullName evidence="1">Uncharacterized protein</fullName>
    </submittedName>
</protein>
<keyword evidence="2" id="KW-1185">Reference proteome</keyword>
<dbReference type="Proteomes" id="UP000623129">
    <property type="component" value="Unassembled WGS sequence"/>
</dbReference>
<dbReference type="PANTHER" id="PTHR48221">
    <property type="entry name" value="ACYL-COA SYNTHETASE FAMILY PROTEIN"/>
    <property type="match status" value="1"/>
</dbReference>
<accession>A0A833RA30</accession>
<name>A0A833RA30_9POAL</name>
<comment type="caution">
    <text evidence="1">The sequence shown here is derived from an EMBL/GenBank/DDBJ whole genome shotgun (WGS) entry which is preliminary data.</text>
</comment>
<reference evidence="1" key="1">
    <citation type="submission" date="2020-01" db="EMBL/GenBank/DDBJ databases">
        <title>Genome sequence of Kobresia littledalei, the first chromosome-level genome in the family Cyperaceae.</title>
        <authorList>
            <person name="Qu G."/>
        </authorList>
    </citation>
    <scope>NUCLEOTIDE SEQUENCE</scope>
    <source>
        <strain evidence="1">C.B.Clarke</strain>
        <tissue evidence="1">Leaf</tissue>
    </source>
</reference>
<dbReference type="PANTHER" id="PTHR48221:SF2">
    <property type="entry name" value="ACYL-COA SYNTHETASE FAMILY PROTEIN"/>
    <property type="match status" value="1"/>
</dbReference>
<proteinExistence type="predicted"/>
<dbReference type="AlphaFoldDB" id="A0A833RA30"/>
<evidence type="ECO:0000313" key="1">
    <source>
        <dbReference type="EMBL" id="KAF3341545.1"/>
    </source>
</evidence>
<gene>
    <name evidence="1" type="ORF">FCM35_KLT00183</name>
</gene>
<sequence length="600" mass="67826">MDNLPEITRLFSRLTSDLDPPSDGFSSLVASLNDDDAAKPGSRVLDAALSLMCFNSTEVFGSRIKCLVSTIISALSASVSCQGLSSDWAELGLVNVGSSVSSRDCCEIIRLCADAIKRLKGHCEEDILHALSRAILKLAVSTSPFKEENEGEVKNSDTEMRSIISELKHNLIDVTCPTENEIPLRVYLWYLDPSILKNEISEILNEAIHRPFICLENEMHDRPAWRALILCVISSPFILMEIRSLLHYWFLETGLGTISELQNAIVCSILDVLLRPMRWGVQTEMGLNYPSRYAYFPDKNRELLSILMGPISCAKFLDLFSCVNSETEQEASAQTVDYDSSWALVINFPNWYYFASAILFHRDASEEYISKFIHGEILTASIDQTKLLYAACRYIAWILNPVDKSKFTSLAKQLSLLSTSWVRNAKATSKRPSYITRTKKLSIRKIDEFEKPNFTTWLKEFQRQCIDENVLYNKIPLGILICSHASLDKSEFELLLHYATTGEILDSRNIHAVFLTNNSSSKKQAIDGARCVKFLLELQDFDRENMPDLYVRLIQWKDSGALHGFNEFETVRTTTNSHYTSQSISVRFAHSPLALPAIVI</sequence>
<organism evidence="1 2">
    <name type="scientific">Carex littledalei</name>
    <dbReference type="NCBI Taxonomy" id="544730"/>
    <lineage>
        <taxon>Eukaryota</taxon>
        <taxon>Viridiplantae</taxon>
        <taxon>Streptophyta</taxon>
        <taxon>Embryophyta</taxon>
        <taxon>Tracheophyta</taxon>
        <taxon>Spermatophyta</taxon>
        <taxon>Magnoliopsida</taxon>
        <taxon>Liliopsida</taxon>
        <taxon>Poales</taxon>
        <taxon>Cyperaceae</taxon>
        <taxon>Cyperoideae</taxon>
        <taxon>Cariceae</taxon>
        <taxon>Carex</taxon>
        <taxon>Carex subgen. Euthyceras</taxon>
    </lineage>
</organism>
<evidence type="ECO:0000313" key="2">
    <source>
        <dbReference type="Proteomes" id="UP000623129"/>
    </source>
</evidence>